<dbReference type="RefSeq" id="WP_301725812.1">
    <property type="nucleotide sequence ID" value="NZ_JAUJWW010000002.1"/>
</dbReference>
<feature type="compositionally biased region" description="Basic and acidic residues" evidence="1">
    <location>
        <begin position="132"/>
        <end position="148"/>
    </location>
</feature>
<keyword evidence="2" id="KW-0812">Transmembrane</keyword>
<keyword evidence="2" id="KW-1133">Transmembrane helix</keyword>
<protein>
    <recommendedName>
        <fullName evidence="5">MFS transporter</fullName>
    </recommendedName>
</protein>
<reference evidence="3 4" key="1">
    <citation type="submission" date="2023-06" db="EMBL/GenBank/DDBJ databases">
        <title>Novel species in genus Planococcus.</title>
        <authorList>
            <person name="Ning S."/>
        </authorList>
    </citation>
    <scope>NUCLEOTIDE SEQUENCE [LARGE SCALE GENOMIC DNA]</scope>
    <source>
        <strain evidence="3 4">N064</strain>
    </source>
</reference>
<name>A0ABT8MPY8_9BACL</name>
<evidence type="ECO:0000256" key="1">
    <source>
        <dbReference type="SAM" id="MobiDB-lite"/>
    </source>
</evidence>
<proteinExistence type="predicted"/>
<evidence type="ECO:0000313" key="4">
    <source>
        <dbReference type="Proteomes" id="UP001172054"/>
    </source>
</evidence>
<keyword evidence="4" id="KW-1185">Reference proteome</keyword>
<feature type="transmembrane region" description="Helical" evidence="2">
    <location>
        <begin position="38"/>
        <end position="57"/>
    </location>
</feature>
<accession>A0ABT8MPY8</accession>
<evidence type="ECO:0000256" key="2">
    <source>
        <dbReference type="SAM" id="Phobius"/>
    </source>
</evidence>
<feature type="compositionally biased region" description="Basic and acidic residues" evidence="1">
    <location>
        <begin position="95"/>
        <end position="115"/>
    </location>
</feature>
<sequence length="169" mass="18754">MIAFLGFKTISVARKLTLAGGALVAATVGVLMQSNYAWYMPLLALIGISLLSALVFMKILEKEQKEKVLEAEERKAYRSQLITAASSAHLSSTQAKEEDMKLLEKSKNSSNERETIQVTEKISMPEPVKMPQMEKEPEKEPERVKELVGAKPFGMQSIKPVGKEDQGEQ</sequence>
<evidence type="ECO:0000313" key="3">
    <source>
        <dbReference type="EMBL" id="MDN7226969.1"/>
    </source>
</evidence>
<feature type="compositionally biased region" description="Polar residues" evidence="1">
    <location>
        <begin position="85"/>
        <end position="94"/>
    </location>
</feature>
<dbReference type="EMBL" id="JAUJWW010000002">
    <property type="protein sequence ID" value="MDN7226969.1"/>
    <property type="molecule type" value="Genomic_DNA"/>
</dbReference>
<feature type="region of interest" description="Disordered" evidence="1">
    <location>
        <begin position="85"/>
        <end position="169"/>
    </location>
</feature>
<feature type="transmembrane region" description="Helical" evidence="2">
    <location>
        <begin position="12"/>
        <end position="32"/>
    </location>
</feature>
<keyword evidence="2" id="KW-0472">Membrane</keyword>
<organism evidence="3 4">
    <name type="scientific">Planococcus liqunii</name>
    <dbReference type="NCBI Taxonomy" id="3058394"/>
    <lineage>
        <taxon>Bacteria</taxon>
        <taxon>Bacillati</taxon>
        <taxon>Bacillota</taxon>
        <taxon>Bacilli</taxon>
        <taxon>Bacillales</taxon>
        <taxon>Caryophanaceae</taxon>
        <taxon>Planococcus</taxon>
    </lineage>
</organism>
<dbReference type="Proteomes" id="UP001172054">
    <property type="component" value="Unassembled WGS sequence"/>
</dbReference>
<gene>
    <name evidence="3" type="ORF">QWY15_06615</name>
</gene>
<evidence type="ECO:0008006" key="5">
    <source>
        <dbReference type="Google" id="ProtNLM"/>
    </source>
</evidence>
<comment type="caution">
    <text evidence="3">The sequence shown here is derived from an EMBL/GenBank/DDBJ whole genome shotgun (WGS) entry which is preliminary data.</text>
</comment>